<protein>
    <submittedName>
        <fullName evidence="1">Uncharacterized protein</fullName>
    </submittedName>
</protein>
<organism evidence="1 2">
    <name type="scientific">Agrobacterium tumefaciens</name>
    <dbReference type="NCBI Taxonomy" id="358"/>
    <lineage>
        <taxon>Bacteria</taxon>
        <taxon>Pseudomonadati</taxon>
        <taxon>Pseudomonadota</taxon>
        <taxon>Alphaproteobacteria</taxon>
        <taxon>Hyphomicrobiales</taxon>
        <taxon>Rhizobiaceae</taxon>
        <taxon>Rhizobium/Agrobacterium group</taxon>
        <taxon>Agrobacterium</taxon>
        <taxon>Agrobacterium tumefaciens complex</taxon>
    </lineage>
</organism>
<gene>
    <name evidence="1" type="ORF">CG010_021570</name>
</gene>
<dbReference type="RefSeq" id="WP_144030940.1">
    <property type="nucleotide sequence ID" value="NZ_CP042275.2"/>
</dbReference>
<proteinExistence type="predicted"/>
<dbReference type="Proteomes" id="UP000222296">
    <property type="component" value="Chromosome Linear"/>
</dbReference>
<evidence type="ECO:0000313" key="2">
    <source>
        <dbReference type="Proteomes" id="UP000222296"/>
    </source>
</evidence>
<dbReference type="EMBL" id="CP042275">
    <property type="protein sequence ID" value="QDY96700.1"/>
    <property type="molecule type" value="Genomic_DNA"/>
</dbReference>
<sequence>MDKLEAKKMRKSGKIRFGFDWFRQERPSVSGDIEKPESDRTASMKTQWDEDREHLYDREYSHGLYWRKQPAC</sequence>
<name>A0AAP9J868_AGRTU</name>
<reference evidence="1 2" key="1">
    <citation type="journal article" date="2017" name="Genome Announc.">
        <title>Draft Genome Sequence of Agrobacterium tumefaciens Biovar 1 Strain 186, Isolated from Walnut.</title>
        <authorList>
            <person name="Poret-Peterson A.T."/>
            <person name="Bhatnagar S."/>
            <person name="McClean A.E."/>
            <person name="Kluepfel D.A."/>
        </authorList>
    </citation>
    <scope>NUCLEOTIDE SEQUENCE [LARGE SCALE GENOMIC DNA]</scope>
    <source>
        <strain evidence="1 2">186</strain>
    </source>
</reference>
<dbReference type="AlphaFoldDB" id="A0AAP9J868"/>
<evidence type="ECO:0000313" key="1">
    <source>
        <dbReference type="EMBL" id="QDY96700.1"/>
    </source>
</evidence>
<accession>A0AAP9J868</accession>